<organism evidence="1 2">
    <name type="scientific">Eretmocerus hayati</name>
    <dbReference type="NCBI Taxonomy" id="131215"/>
    <lineage>
        <taxon>Eukaryota</taxon>
        <taxon>Metazoa</taxon>
        <taxon>Ecdysozoa</taxon>
        <taxon>Arthropoda</taxon>
        <taxon>Hexapoda</taxon>
        <taxon>Insecta</taxon>
        <taxon>Pterygota</taxon>
        <taxon>Neoptera</taxon>
        <taxon>Endopterygota</taxon>
        <taxon>Hymenoptera</taxon>
        <taxon>Apocrita</taxon>
        <taxon>Proctotrupomorpha</taxon>
        <taxon>Chalcidoidea</taxon>
        <taxon>Aphelinidae</taxon>
        <taxon>Aphelininae</taxon>
        <taxon>Eretmocerus</taxon>
    </lineage>
</organism>
<sequence>MGNFAQFMNDPEILMAFQDPDVAEAFKDISSNPGNMFKYQSNPKIMAIITKMATKFGGAGGMPGMGGMGGMPGMGGMGGMPNFGGGAAPTSQSSGPACNEPDEFGLD</sequence>
<accession>A0ACC2NB68</accession>
<name>A0ACC2NB68_9HYME</name>
<dbReference type="EMBL" id="CM056744">
    <property type="protein sequence ID" value="KAJ8668294.1"/>
    <property type="molecule type" value="Genomic_DNA"/>
</dbReference>
<gene>
    <name evidence="1" type="ORF">QAD02_009957</name>
</gene>
<protein>
    <submittedName>
        <fullName evidence="1">Uncharacterized protein</fullName>
    </submittedName>
</protein>
<evidence type="ECO:0000313" key="1">
    <source>
        <dbReference type="EMBL" id="KAJ8668294.1"/>
    </source>
</evidence>
<evidence type="ECO:0000313" key="2">
    <source>
        <dbReference type="Proteomes" id="UP001239111"/>
    </source>
</evidence>
<dbReference type="Proteomes" id="UP001239111">
    <property type="component" value="Chromosome 4"/>
</dbReference>
<comment type="caution">
    <text evidence="1">The sequence shown here is derived from an EMBL/GenBank/DDBJ whole genome shotgun (WGS) entry which is preliminary data.</text>
</comment>
<keyword evidence="2" id="KW-1185">Reference proteome</keyword>
<reference evidence="1" key="1">
    <citation type="submission" date="2023-04" db="EMBL/GenBank/DDBJ databases">
        <title>A chromosome-level genome assembly of the parasitoid wasp Eretmocerus hayati.</title>
        <authorList>
            <person name="Zhong Y."/>
            <person name="Liu S."/>
            <person name="Liu Y."/>
        </authorList>
    </citation>
    <scope>NUCLEOTIDE SEQUENCE</scope>
    <source>
        <strain evidence="1">ZJU_SS_LIU_2023</strain>
    </source>
</reference>
<proteinExistence type="predicted"/>